<dbReference type="RefSeq" id="WP_345154839.1">
    <property type="nucleotide sequence ID" value="NZ_BAABEO010000045.1"/>
</dbReference>
<dbReference type="Proteomes" id="UP001500752">
    <property type="component" value="Unassembled WGS sequence"/>
</dbReference>
<evidence type="ECO:0000313" key="2">
    <source>
        <dbReference type="Proteomes" id="UP001500752"/>
    </source>
</evidence>
<sequence>MTQGASIKINPRVRDIVNGAAVRGLTLAAEHALGEANKNVPIEEGTLERSGYTTVDPGGLQAAISYDTPYAVRQHEDMSLRHDDGRTAKWLENAVNAEAQNVRDIIAGAIRKDL</sequence>
<organism evidence="1 2">
    <name type="scientific">Arthrobacter ginkgonis</name>
    <dbReference type="NCBI Taxonomy" id="1630594"/>
    <lineage>
        <taxon>Bacteria</taxon>
        <taxon>Bacillati</taxon>
        <taxon>Actinomycetota</taxon>
        <taxon>Actinomycetes</taxon>
        <taxon>Micrococcales</taxon>
        <taxon>Micrococcaceae</taxon>
        <taxon>Arthrobacter</taxon>
    </lineage>
</organism>
<name>A0ABP7DGK1_9MICC</name>
<evidence type="ECO:0000313" key="1">
    <source>
        <dbReference type="EMBL" id="GAA3705389.1"/>
    </source>
</evidence>
<reference evidence="2" key="1">
    <citation type="journal article" date="2019" name="Int. J. Syst. Evol. Microbiol.">
        <title>The Global Catalogue of Microorganisms (GCM) 10K type strain sequencing project: providing services to taxonomists for standard genome sequencing and annotation.</title>
        <authorList>
            <consortium name="The Broad Institute Genomics Platform"/>
            <consortium name="The Broad Institute Genome Sequencing Center for Infectious Disease"/>
            <person name="Wu L."/>
            <person name="Ma J."/>
        </authorList>
    </citation>
    <scope>NUCLEOTIDE SEQUENCE [LARGE SCALE GENOMIC DNA]</scope>
    <source>
        <strain evidence="2">JCM 30742</strain>
    </source>
</reference>
<keyword evidence="2" id="KW-1185">Reference proteome</keyword>
<proteinExistence type="predicted"/>
<dbReference type="EMBL" id="BAABEO010000045">
    <property type="protein sequence ID" value="GAA3705389.1"/>
    <property type="molecule type" value="Genomic_DNA"/>
</dbReference>
<accession>A0ABP7DGK1</accession>
<comment type="caution">
    <text evidence="1">The sequence shown here is derived from an EMBL/GenBank/DDBJ whole genome shotgun (WGS) entry which is preliminary data.</text>
</comment>
<protein>
    <recommendedName>
        <fullName evidence="3">Minor capsid protein</fullName>
    </recommendedName>
</protein>
<evidence type="ECO:0008006" key="3">
    <source>
        <dbReference type="Google" id="ProtNLM"/>
    </source>
</evidence>
<gene>
    <name evidence="1" type="ORF">GCM10023081_46780</name>
</gene>